<comment type="caution">
    <text evidence="1">The sequence shown here is derived from an EMBL/GenBank/DDBJ whole genome shotgun (WGS) entry which is preliminary data.</text>
</comment>
<dbReference type="PIRSF" id="PIRSF028589">
    <property type="entry name" value="UCP028589"/>
    <property type="match status" value="1"/>
</dbReference>
<protein>
    <submittedName>
        <fullName evidence="1">Uncharacterized protein</fullName>
    </submittedName>
</protein>
<evidence type="ECO:0000313" key="1">
    <source>
        <dbReference type="EMBL" id="OQM40572.1"/>
    </source>
</evidence>
<sequence>MNETYYYGQGKLYLAKRNASGRPGAYRWVGDVSKLELALSVETLTHKESYSGQRATTRRLITSKDATVTSTWFEFSAENLATQLYGERAIVAAGTVTGEALPDNIQAGDRLALAHQNVSDVVIGTLKEGTDYTVDALYGALTFLTPQAKAAGVNYSYTGGVNTTLFTRQPEELALRYEGINLAEGGKAVVVELYKIQFDPVSALSLISADNDVAGLETKAGVLFDGGMGSDPLLGNFGRVIHVADRSETV</sequence>
<name>A0A1V8NVW4_CITBR</name>
<gene>
    <name evidence="1" type="ORF">BZK42_18605</name>
</gene>
<organism evidence="1 2">
    <name type="scientific">Citrobacter braakii</name>
    <dbReference type="NCBI Taxonomy" id="57706"/>
    <lineage>
        <taxon>Bacteria</taxon>
        <taxon>Pseudomonadati</taxon>
        <taxon>Pseudomonadota</taxon>
        <taxon>Gammaproteobacteria</taxon>
        <taxon>Enterobacterales</taxon>
        <taxon>Enterobacteriaceae</taxon>
        <taxon>Citrobacter</taxon>
        <taxon>Citrobacter freundii complex</taxon>
    </lineage>
</organism>
<accession>A0A1V8NVW4</accession>
<dbReference type="Proteomes" id="UP000192573">
    <property type="component" value="Unassembled WGS sequence"/>
</dbReference>
<proteinExistence type="predicted"/>
<dbReference type="EMBL" id="NAEW01000009">
    <property type="protein sequence ID" value="OQM40572.1"/>
    <property type="molecule type" value="Genomic_DNA"/>
</dbReference>
<dbReference type="AlphaFoldDB" id="A0A1V8NVW4"/>
<evidence type="ECO:0000313" key="2">
    <source>
        <dbReference type="Proteomes" id="UP000192573"/>
    </source>
</evidence>
<dbReference type="RefSeq" id="WP_080859757.1">
    <property type="nucleotide sequence ID" value="NZ_CP077405.1"/>
</dbReference>
<dbReference type="InterPro" id="IPR016893">
    <property type="entry name" value="UCP028589"/>
</dbReference>
<reference evidence="1 2" key="1">
    <citation type="submission" date="2017-03" db="EMBL/GenBank/DDBJ databases">
        <authorList>
            <person name="Afonso C.L."/>
            <person name="Miller P.J."/>
            <person name="Scott M.A."/>
            <person name="Spackman E."/>
            <person name="Goraichik I."/>
            <person name="Dimitrov K.M."/>
            <person name="Suarez D.L."/>
            <person name="Swayne D.E."/>
        </authorList>
    </citation>
    <scope>NUCLEOTIDE SEQUENCE [LARGE SCALE GENOMIC DNA]</scope>
    <source>
        <strain evidence="1 2">ATCC 51113</strain>
    </source>
</reference>